<dbReference type="EMBL" id="RCIW01000008">
    <property type="protein sequence ID" value="RLP10223.1"/>
    <property type="molecule type" value="Genomic_DNA"/>
</dbReference>
<dbReference type="PROSITE" id="PS01125">
    <property type="entry name" value="ROK"/>
    <property type="match status" value="1"/>
</dbReference>
<dbReference type="AlphaFoldDB" id="A0A8B3FS97"/>
<dbReference type="OrthoDB" id="3189808at2"/>
<accession>A0A8B3FS97</accession>
<proteinExistence type="inferred from homology"/>
<dbReference type="Proteomes" id="UP000279336">
    <property type="component" value="Unassembled WGS sequence"/>
</dbReference>
<dbReference type="RefSeq" id="WP_119161554.1">
    <property type="nucleotide sequence ID" value="NZ_LR134442.1"/>
</dbReference>
<dbReference type="InterPro" id="IPR049874">
    <property type="entry name" value="ROK_cs"/>
</dbReference>
<dbReference type="PANTHER" id="PTHR18964:SF173">
    <property type="entry name" value="GLUCOKINASE"/>
    <property type="match status" value="1"/>
</dbReference>
<protein>
    <submittedName>
        <fullName evidence="2">ROK family protein</fullName>
    </submittedName>
</protein>
<dbReference type="InterPro" id="IPR000600">
    <property type="entry name" value="ROK"/>
</dbReference>
<sequence>MASRSAHPQGKPQIDQDAWTVAHRIWQTPSTRAGLQSSLAMSRTSLGAKLGSLLGAGLVRESDEVARSGGRPAHILEIAPDYGIIAAADIGEQHSFIALCSMEPTIMASREMALDVSAGPDELLGTICHVVEELTTEPAMKDRPLLCLGLSLPAPVDWGSRTVSGYSVLREWDGYDIQATVHAELGVPVFVENDVNAMALTEKRSFWRSTRSLFYVKIGRGIGSAIFMNGELYRGAQGAAGDIGHIQLASGDAPTCRCGNRGCLESLTAGWALERDLRRAGVEVSGVDDIVALAQAQDMQVLRALRQGGRLLGETVAQATSLLNPEVIVVGGSLASSDGLMLAGVRQVVYERALPLATKRLHVVSARSGPMAGVLGAAQLAADAWFTRVGGAVT</sequence>
<dbReference type="PANTHER" id="PTHR18964">
    <property type="entry name" value="ROK (REPRESSOR, ORF, KINASE) FAMILY"/>
    <property type="match status" value="1"/>
</dbReference>
<evidence type="ECO:0000313" key="2">
    <source>
        <dbReference type="EMBL" id="RLP10223.1"/>
    </source>
</evidence>
<name>A0A8B3FS97_9ACTN</name>
<gene>
    <name evidence="2" type="ORF">D7U36_06575</name>
</gene>
<dbReference type="InterPro" id="IPR036388">
    <property type="entry name" value="WH-like_DNA-bd_sf"/>
</dbReference>
<reference evidence="2 3" key="1">
    <citation type="submission" date="2018-10" db="EMBL/GenBank/DDBJ databases">
        <title>Propionibacterium australiense Genome Sequencing and Assembly.</title>
        <authorList>
            <person name="Bernier A.-M."/>
            <person name="Bernard K."/>
        </authorList>
    </citation>
    <scope>NUCLEOTIDE SEQUENCE [LARGE SCALE GENOMIC DNA]</scope>
    <source>
        <strain evidence="2 3">NML98A078</strain>
    </source>
</reference>
<dbReference type="SUPFAM" id="SSF53067">
    <property type="entry name" value="Actin-like ATPase domain"/>
    <property type="match status" value="1"/>
</dbReference>
<organism evidence="2 3">
    <name type="scientific">Propionibacterium australiense</name>
    <dbReference type="NCBI Taxonomy" id="119981"/>
    <lineage>
        <taxon>Bacteria</taxon>
        <taxon>Bacillati</taxon>
        <taxon>Actinomycetota</taxon>
        <taxon>Actinomycetes</taxon>
        <taxon>Propionibacteriales</taxon>
        <taxon>Propionibacteriaceae</taxon>
        <taxon>Propionibacterium</taxon>
    </lineage>
</organism>
<dbReference type="InterPro" id="IPR043129">
    <property type="entry name" value="ATPase_NBD"/>
</dbReference>
<evidence type="ECO:0000256" key="1">
    <source>
        <dbReference type="ARBA" id="ARBA00006479"/>
    </source>
</evidence>
<dbReference type="Gene3D" id="3.30.420.40">
    <property type="match status" value="2"/>
</dbReference>
<dbReference type="Pfam" id="PF00480">
    <property type="entry name" value="ROK"/>
    <property type="match status" value="1"/>
</dbReference>
<dbReference type="Gene3D" id="1.10.10.10">
    <property type="entry name" value="Winged helix-like DNA-binding domain superfamily/Winged helix DNA-binding domain"/>
    <property type="match status" value="1"/>
</dbReference>
<evidence type="ECO:0000313" key="3">
    <source>
        <dbReference type="Proteomes" id="UP000279336"/>
    </source>
</evidence>
<comment type="similarity">
    <text evidence="1">Belongs to the ROK (NagC/XylR) family.</text>
</comment>
<comment type="caution">
    <text evidence="2">The sequence shown here is derived from an EMBL/GenBank/DDBJ whole genome shotgun (WGS) entry which is preliminary data.</text>
</comment>